<dbReference type="AlphaFoldDB" id="A0A803P355"/>
<proteinExistence type="predicted"/>
<dbReference type="Gramene" id="evm.model.02.903">
    <property type="protein sequence ID" value="cds.evm.model.02.903"/>
    <property type="gene ID" value="evm.TU.02.903"/>
</dbReference>
<name>A0A803P355_CANSA</name>
<dbReference type="CDD" id="cd09272">
    <property type="entry name" value="RNase_HI_RT_Ty1"/>
    <property type="match status" value="1"/>
</dbReference>
<dbReference type="Proteomes" id="UP000596661">
    <property type="component" value="Chromosome 2"/>
</dbReference>
<organism evidence="1 2">
    <name type="scientific">Cannabis sativa</name>
    <name type="common">Hemp</name>
    <name type="synonym">Marijuana</name>
    <dbReference type="NCBI Taxonomy" id="3483"/>
    <lineage>
        <taxon>Eukaryota</taxon>
        <taxon>Viridiplantae</taxon>
        <taxon>Streptophyta</taxon>
        <taxon>Embryophyta</taxon>
        <taxon>Tracheophyta</taxon>
        <taxon>Spermatophyta</taxon>
        <taxon>Magnoliopsida</taxon>
        <taxon>eudicotyledons</taxon>
        <taxon>Gunneridae</taxon>
        <taxon>Pentapetalae</taxon>
        <taxon>rosids</taxon>
        <taxon>fabids</taxon>
        <taxon>Rosales</taxon>
        <taxon>Cannabaceae</taxon>
        <taxon>Cannabis</taxon>
    </lineage>
</organism>
<evidence type="ECO:0000313" key="2">
    <source>
        <dbReference type="Proteomes" id="UP000596661"/>
    </source>
</evidence>
<dbReference type="OMA" id="QCTIARS"/>
<protein>
    <submittedName>
        <fullName evidence="1">Uncharacterized protein</fullName>
    </submittedName>
</protein>
<evidence type="ECO:0000313" key="1">
    <source>
        <dbReference type="EnsemblPlants" id="cds.evm.model.02.903"/>
    </source>
</evidence>
<dbReference type="EnsemblPlants" id="evm.model.02.903">
    <property type="protein sequence ID" value="cds.evm.model.02.903"/>
    <property type="gene ID" value="evm.TU.02.903"/>
</dbReference>
<dbReference type="EMBL" id="UZAU01000141">
    <property type="status" value="NOT_ANNOTATED_CDS"/>
    <property type="molecule type" value="Genomic_DNA"/>
</dbReference>
<reference evidence="1" key="1">
    <citation type="submission" date="2018-11" db="EMBL/GenBank/DDBJ databases">
        <authorList>
            <person name="Grassa J C."/>
        </authorList>
    </citation>
    <scope>NUCLEOTIDE SEQUENCE [LARGE SCALE GENOMIC DNA]</scope>
</reference>
<reference evidence="1" key="2">
    <citation type="submission" date="2021-03" db="UniProtKB">
        <authorList>
            <consortium name="EnsemblPlants"/>
        </authorList>
    </citation>
    <scope>IDENTIFICATION</scope>
</reference>
<sequence length="109" mass="12374">MWIHSLFTELGIKTPQPPVIWCDNLSTVLLTVNLVLHARTKHIELDLYFVREKIIHKLVQVKHVPAPDQLADGLTKAISTNRFSQFRSKLTIEDIKSLDASNCNLEGPC</sequence>
<accession>A0A803P355</accession>
<keyword evidence="2" id="KW-1185">Reference proteome</keyword>